<feature type="compositionally biased region" description="Low complexity" evidence="2">
    <location>
        <begin position="194"/>
        <end position="204"/>
    </location>
</feature>
<feature type="compositionally biased region" description="Pro residues" evidence="2">
    <location>
        <begin position="183"/>
        <end position="193"/>
    </location>
</feature>
<dbReference type="Gene3D" id="2.60.60.30">
    <property type="entry name" value="sav2460 like domains"/>
    <property type="match status" value="1"/>
</dbReference>
<feature type="region of interest" description="Disordered" evidence="2">
    <location>
        <begin position="162"/>
        <end position="327"/>
    </location>
</feature>
<evidence type="ECO:0000256" key="1">
    <source>
        <dbReference type="ARBA" id="ARBA00008775"/>
    </source>
</evidence>
<feature type="domain" description="TerD" evidence="3">
    <location>
        <begin position="24"/>
        <end position="158"/>
    </location>
</feature>
<feature type="compositionally biased region" description="Low complexity" evidence="2">
    <location>
        <begin position="219"/>
        <end position="244"/>
    </location>
</feature>
<proteinExistence type="inferred from homology"/>
<feature type="compositionally biased region" description="Low complexity" evidence="2">
    <location>
        <begin position="253"/>
        <end position="263"/>
    </location>
</feature>
<feature type="compositionally biased region" description="Pro residues" evidence="2">
    <location>
        <begin position="288"/>
        <end position="327"/>
    </location>
</feature>
<comment type="similarity">
    <text evidence="1">Belongs to the CAPAB/TerDEXZ family.</text>
</comment>
<evidence type="ECO:0000313" key="5">
    <source>
        <dbReference type="Proteomes" id="UP000460221"/>
    </source>
</evidence>
<dbReference type="Pfam" id="PF02342">
    <property type="entry name" value="TerD"/>
    <property type="match status" value="1"/>
</dbReference>
<dbReference type="AlphaFoldDB" id="A0A7K1FST5"/>
<comment type="caution">
    <text evidence="4">The sequence shown here is derived from an EMBL/GenBank/DDBJ whole genome shotgun (WGS) entry which is preliminary data.</text>
</comment>
<organism evidence="4 5">
    <name type="scientific">Nakamurella alba</name>
    <dbReference type="NCBI Taxonomy" id="2665158"/>
    <lineage>
        <taxon>Bacteria</taxon>
        <taxon>Bacillati</taxon>
        <taxon>Actinomycetota</taxon>
        <taxon>Actinomycetes</taxon>
        <taxon>Nakamurellales</taxon>
        <taxon>Nakamurellaceae</taxon>
        <taxon>Nakamurella</taxon>
    </lineage>
</organism>
<feature type="compositionally biased region" description="Low complexity" evidence="2">
    <location>
        <begin position="163"/>
        <end position="182"/>
    </location>
</feature>
<evidence type="ECO:0000313" key="4">
    <source>
        <dbReference type="EMBL" id="MTD15894.1"/>
    </source>
</evidence>
<protein>
    <recommendedName>
        <fullName evidence="3">TerD domain-containing protein</fullName>
    </recommendedName>
</protein>
<dbReference type="InterPro" id="IPR051324">
    <property type="entry name" value="Stress/Tellurium_Resist"/>
</dbReference>
<dbReference type="Proteomes" id="UP000460221">
    <property type="component" value="Unassembled WGS sequence"/>
</dbReference>
<keyword evidence="5" id="KW-1185">Reference proteome</keyword>
<dbReference type="PANTHER" id="PTHR32097">
    <property type="entry name" value="CAMP-BINDING PROTEIN 1-RELATED"/>
    <property type="match status" value="1"/>
</dbReference>
<evidence type="ECO:0000256" key="2">
    <source>
        <dbReference type="SAM" id="MobiDB-lite"/>
    </source>
</evidence>
<dbReference type="EMBL" id="WLYK01000008">
    <property type="protein sequence ID" value="MTD15894.1"/>
    <property type="molecule type" value="Genomic_DNA"/>
</dbReference>
<gene>
    <name evidence="4" type="ORF">GIS00_18320</name>
</gene>
<dbReference type="InterPro" id="IPR003325">
    <property type="entry name" value="TerD"/>
</dbReference>
<dbReference type="RefSeq" id="WP_154769902.1">
    <property type="nucleotide sequence ID" value="NZ_WLYK01000008.1"/>
</dbReference>
<name>A0A7K1FST5_9ACTN</name>
<reference evidence="4 5" key="1">
    <citation type="submission" date="2019-11" db="EMBL/GenBank/DDBJ databases">
        <authorList>
            <person name="Jiang L.-Q."/>
        </authorList>
    </citation>
    <scope>NUCLEOTIDE SEQUENCE [LARGE SCALE GENOMIC DNA]</scope>
    <source>
        <strain evidence="4 5">YIM 132087</strain>
    </source>
</reference>
<evidence type="ECO:0000259" key="3">
    <source>
        <dbReference type="Pfam" id="PF02342"/>
    </source>
</evidence>
<accession>A0A7K1FST5</accession>
<sequence length="327" mass="32939">MTELSRGANAPVSGPTLELSVAGARQGSVDLMVFQLGADRKVRSDADFVFFNQPTSPEGAVRLTGADRVQVDLGAVPPAVETLAVAVSLDDAVAGGLRDIGGLGVTVGGPADAHSAPASGLTSERAAVLVEIYRRQGSWKVRNVSAGWTAGLPALAREHGVSVDDAPAPASPPVAAAPSAGQYPPPQPAPSAQPAPSNQPSQAPWRQNTGAQPYPPQQQPQQPYPAGQQYPPQQQYPAAQHSPNPQLPPPVLPQNGAPHGVQPPQGPPPGYAAPGGFPLPGGGMPSTGSPPPASGPGGWPPPGGDLQPVPLPPPPGMVAGYPPPGGR</sequence>
<dbReference type="CDD" id="cd06974">
    <property type="entry name" value="TerD_like"/>
    <property type="match status" value="1"/>
</dbReference>
<dbReference type="PANTHER" id="PTHR32097:SF4">
    <property type="entry name" value="GENERAL STRESS PROTEIN 16U"/>
    <property type="match status" value="1"/>
</dbReference>